<dbReference type="Proteomes" id="UP000018208">
    <property type="component" value="Unassembled WGS sequence"/>
</dbReference>
<evidence type="ECO:0000313" key="10">
    <source>
        <dbReference type="EMBL" id="KAH0574840.1"/>
    </source>
</evidence>
<dbReference type="AlphaFoldDB" id="V6LMW0"/>
<dbReference type="PANTHER" id="PTHR24058:SF28">
    <property type="entry name" value="SERINE_THREONINE-PROTEIN KINASE MINIBRAIN"/>
    <property type="match status" value="1"/>
</dbReference>
<evidence type="ECO:0000259" key="8">
    <source>
        <dbReference type="PROSITE" id="PS50011"/>
    </source>
</evidence>
<dbReference type="VEuPathDB" id="GiardiaDB:SS50377_22455"/>
<dbReference type="OrthoDB" id="9332038at2759"/>
<keyword evidence="4 9" id="KW-0418">Kinase</keyword>
<dbReference type="SUPFAM" id="SSF56112">
    <property type="entry name" value="Protein kinase-like (PK-like)"/>
    <property type="match status" value="1"/>
</dbReference>
<keyword evidence="3 6" id="KW-0547">Nucleotide-binding</keyword>
<dbReference type="PROSITE" id="PS00107">
    <property type="entry name" value="PROTEIN_KINASE_ATP"/>
    <property type="match status" value="1"/>
</dbReference>
<keyword evidence="11" id="KW-1185">Reference proteome</keyword>
<evidence type="ECO:0000256" key="7">
    <source>
        <dbReference type="RuleBase" id="RU000304"/>
    </source>
</evidence>
<evidence type="ECO:0000256" key="3">
    <source>
        <dbReference type="ARBA" id="ARBA00022741"/>
    </source>
</evidence>
<accession>V6LMW0</accession>
<name>V6LMW0_9EUKA</name>
<dbReference type="PROSITE" id="PS50011">
    <property type="entry name" value="PROTEIN_KINASE_DOM"/>
    <property type="match status" value="1"/>
</dbReference>
<reference evidence="9 10" key="1">
    <citation type="journal article" date="2014" name="PLoS Genet.">
        <title>The Genome of Spironucleus salmonicida Highlights a Fish Pathogen Adapted to Fluctuating Environments.</title>
        <authorList>
            <person name="Xu F."/>
            <person name="Jerlstrom-Hultqvist J."/>
            <person name="Einarsson E."/>
            <person name="Astvaldsson A."/>
            <person name="Svard S.G."/>
            <person name="Andersson J.O."/>
        </authorList>
    </citation>
    <scope>NUCLEOTIDE SEQUENCE</scope>
    <source>
        <strain evidence="10">ATCC 50377</strain>
    </source>
</reference>
<dbReference type="InterPro" id="IPR011009">
    <property type="entry name" value="Kinase-like_dom_sf"/>
</dbReference>
<comment type="similarity">
    <text evidence="7">Belongs to the protein kinase superfamily.</text>
</comment>
<evidence type="ECO:0000256" key="5">
    <source>
        <dbReference type="ARBA" id="ARBA00022840"/>
    </source>
</evidence>
<dbReference type="PROSITE" id="PS00108">
    <property type="entry name" value="PROTEIN_KINASE_ST"/>
    <property type="match status" value="1"/>
</dbReference>
<dbReference type="Gene3D" id="1.10.510.10">
    <property type="entry name" value="Transferase(Phosphotransferase) domain 1"/>
    <property type="match status" value="1"/>
</dbReference>
<keyword evidence="5 6" id="KW-0067">ATP-binding</keyword>
<dbReference type="SMART" id="SM00220">
    <property type="entry name" value="S_TKc"/>
    <property type="match status" value="1"/>
</dbReference>
<protein>
    <submittedName>
        <fullName evidence="9">Kinase, CMGC DYRK</fullName>
    </submittedName>
</protein>
<dbReference type="GO" id="GO:0004674">
    <property type="term" value="F:protein serine/threonine kinase activity"/>
    <property type="evidence" value="ECO:0007669"/>
    <property type="project" value="UniProtKB-KW"/>
</dbReference>
<evidence type="ECO:0000256" key="4">
    <source>
        <dbReference type="ARBA" id="ARBA00022777"/>
    </source>
</evidence>
<dbReference type="InterPro" id="IPR050494">
    <property type="entry name" value="Ser_Thr_dual-spec_kinase"/>
</dbReference>
<feature type="domain" description="Protein kinase" evidence="8">
    <location>
        <begin position="58"/>
        <end position="390"/>
    </location>
</feature>
<dbReference type="EMBL" id="KI546166">
    <property type="protein sequence ID" value="EST42054.1"/>
    <property type="molecule type" value="Genomic_DNA"/>
</dbReference>
<evidence type="ECO:0000313" key="9">
    <source>
        <dbReference type="EMBL" id="EST42054.1"/>
    </source>
</evidence>
<evidence type="ECO:0000313" key="11">
    <source>
        <dbReference type="Proteomes" id="UP000018208"/>
    </source>
</evidence>
<evidence type="ECO:0000256" key="1">
    <source>
        <dbReference type="ARBA" id="ARBA00022527"/>
    </source>
</evidence>
<dbReference type="GO" id="GO:0005524">
    <property type="term" value="F:ATP binding"/>
    <property type="evidence" value="ECO:0007669"/>
    <property type="project" value="UniProtKB-UniRule"/>
</dbReference>
<dbReference type="InterPro" id="IPR017441">
    <property type="entry name" value="Protein_kinase_ATP_BS"/>
</dbReference>
<proteinExistence type="inferred from homology"/>
<gene>
    <name evidence="9" type="ORF">SS50377_18361</name>
    <name evidence="10" type="ORF">SS50377_22455</name>
</gene>
<feature type="binding site" evidence="6">
    <location>
        <position position="86"/>
    </location>
    <ligand>
        <name>ATP</name>
        <dbReference type="ChEBI" id="CHEBI:30616"/>
    </ligand>
</feature>
<dbReference type="InterPro" id="IPR008271">
    <property type="entry name" value="Ser/Thr_kinase_AS"/>
</dbReference>
<dbReference type="Pfam" id="PF00069">
    <property type="entry name" value="Pkinase"/>
    <property type="match status" value="1"/>
</dbReference>
<evidence type="ECO:0000256" key="6">
    <source>
        <dbReference type="PROSITE-ProRule" id="PRU10141"/>
    </source>
</evidence>
<sequence length="392" mass="45594">MSALPIPKRPILMLTTHIAKTYNQILLNSQQKQQQSHSSSADEKGYFIAYENQQINNYLVKKALGQGSFGRVMLVEAKDKNLYALKICRCQDYFTTAMRTEISLLKMIKQKCPELTVSFVEDFDIGKHVGYVMEYMDMTLYQRLKNTRGKGFSLNEIQHLTKQFANWLIQLEELNVVHTDMKPENMVMNANDLDMKLIDFGSAILLEEGSRPSYIQSRFYRAPEILLGVSYNNKLDSWSLGALLVELYTTYVMFPAKSSPMLCKTYISLLGLPDEKFILYQDDWNNNCIRHKVERYFIIADQAYYTKHQLILQNLNIPQNSLFYPTEEVLFVEDRPQCQLRDLQEIIQKGHHQSESTTVLESFIELIQNMLVYDSAARWSGKEILESKFLND</sequence>
<dbReference type="EMBL" id="AUWU02000003">
    <property type="protein sequence ID" value="KAH0574840.1"/>
    <property type="molecule type" value="Genomic_DNA"/>
</dbReference>
<dbReference type="InterPro" id="IPR000719">
    <property type="entry name" value="Prot_kinase_dom"/>
</dbReference>
<organism evidence="9">
    <name type="scientific">Spironucleus salmonicida</name>
    <dbReference type="NCBI Taxonomy" id="348837"/>
    <lineage>
        <taxon>Eukaryota</taxon>
        <taxon>Metamonada</taxon>
        <taxon>Diplomonadida</taxon>
        <taxon>Hexamitidae</taxon>
        <taxon>Hexamitinae</taxon>
        <taxon>Spironucleus</taxon>
    </lineage>
</organism>
<keyword evidence="2" id="KW-0808">Transferase</keyword>
<dbReference type="Gene3D" id="3.30.200.20">
    <property type="entry name" value="Phosphorylase Kinase, domain 1"/>
    <property type="match status" value="1"/>
</dbReference>
<evidence type="ECO:0000256" key="2">
    <source>
        <dbReference type="ARBA" id="ARBA00022679"/>
    </source>
</evidence>
<keyword evidence="1 7" id="KW-0723">Serine/threonine-protein kinase</keyword>
<dbReference type="PANTHER" id="PTHR24058">
    <property type="entry name" value="DUAL SPECIFICITY PROTEIN KINASE"/>
    <property type="match status" value="1"/>
</dbReference>
<reference evidence="10" key="2">
    <citation type="submission" date="2020-12" db="EMBL/GenBank/DDBJ databases">
        <title>New Spironucleus salmonicida genome in near-complete chromosomes.</title>
        <authorList>
            <person name="Xu F."/>
            <person name="Kurt Z."/>
            <person name="Jimenez-Gonzalez A."/>
            <person name="Astvaldsson A."/>
            <person name="Andersson J.O."/>
            <person name="Svard S.G."/>
        </authorList>
    </citation>
    <scope>NUCLEOTIDE SEQUENCE</scope>
    <source>
        <strain evidence="10">ATCC 50377</strain>
    </source>
</reference>